<dbReference type="HOGENOM" id="CLU_1525659_0_0_1"/>
<reference evidence="2" key="2">
    <citation type="submission" date="2015-01" db="EMBL/GenBank/DDBJ databases">
        <title>Evolutionary Origins and Diversification of the Mycorrhizal Mutualists.</title>
        <authorList>
            <consortium name="DOE Joint Genome Institute"/>
            <consortium name="Mycorrhizal Genomics Consortium"/>
            <person name="Kohler A."/>
            <person name="Kuo A."/>
            <person name="Nagy L.G."/>
            <person name="Floudas D."/>
            <person name="Copeland A."/>
            <person name="Barry K.W."/>
            <person name="Cichocki N."/>
            <person name="Veneault-Fourrey C."/>
            <person name="LaButti K."/>
            <person name="Lindquist E.A."/>
            <person name="Lipzen A."/>
            <person name="Lundell T."/>
            <person name="Morin E."/>
            <person name="Murat C."/>
            <person name="Riley R."/>
            <person name="Ohm R."/>
            <person name="Sun H."/>
            <person name="Tunlid A."/>
            <person name="Henrissat B."/>
            <person name="Grigoriev I.V."/>
            <person name="Hibbett D.S."/>
            <person name="Martin F."/>
        </authorList>
    </citation>
    <scope>NUCLEOTIDE SEQUENCE [LARGE SCALE GENOMIC DNA]</scope>
    <source>
        <strain evidence="2">ATCC 200175</strain>
    </source>
</reference>
<protein>
    <submittedName>
        <fullName evidence="1">Unplaced genomic scaffold PAXINscaffold_39, whole genome shotgun sequence</fullName>
    </submittedName>
</protein>
<sequence length="176" mass="19620">MTLCKSVCTSRIVGRRPPSCPRPPLSSIILSASPPLVHRPASPSSLVSYRMSYCFSVTGEAVDDTGNDRVEAQRSKELADMVDSADWHAKCCHLGMVTLPDQPLRRWVWSASFGPERMLKETFEILKTSRSFSKILPLDDEGHAQSSMYCDALKRHDLQNGAKIEDIPLLDDEDVD</sequence>
<keyword evidence="2" id="KW-1185">Reference proteome</keyword>
<organism evidence="1 2">
    <name type="scientific">Paxillus involutus ATCC 200175</name>
    <dbReference type="NCBI Taxonomy" id="664439"/>
    <lineage>
        <taxon>Eukaryota</taxon>
        <taxon>Fungi</taxon>
        <taxon>Dikarya</taxon>
        <taxon>Basidiomycota</taxon>
        <taxon>Agaricomycotina</taxon>
        <taxon>Agaricomycetes</taxon>
        <taxon>Agaricomycetidae</taxon>
        <taxon>Boletales</taxon>
        <taxon>Paxilineae</taxon>
        <taxon>Paxillaceae</taxon>
        <taxon>Paxillus</taxon>
    </lineage>
</organism>
<proteinExistence type="predicted"/>
<dbReference type="EMBL" id="KN819361">
    <property type="protein sequence ID" value="KIJ12608.1"/>
    <property type="molecule type" value="Genomic_DNA"/>
</dbReference>
<name>A0A0C9TQ57_PAXIN</name>
<evidence type="ECO:0000313" key="1">
    <source>
        <dbReference type="EMBL" id="KIJ12608.1"/>
    </source>
</evidence>
<gene>
    <name evidence="1" type="ORF">PAXINDRAFT_101114</name>
</gene>
<evidence type="ECO:0000313" key="2">
    <source>
        <dbReference type="Proteomes" id="UP000053647"/>
    </source>
</evidence>
<dbReference type="AlphaFoldDB" id="A0A0C9TQ57"/>
<reference evidence="1 2" key="1">
    <citation type="submission" date="2014-06" db="EMBL/GenBank/DDBJ databases">
        <authorList>
            <consortium name="DOE Joint Genome Institute"/>
            <person name="Kuo A."/>
            <person name="Kohler A."/>
            <person name="Nagy L.G."/>
            <person name="Floudas D."/>
            <person name="Copeland A."/>
            <person name="Barry K.W."/>
            <person name="Cichocki N."/>
            <person name="Veneault-Fourrey C."/>
            <person name="LaButti K."/>
            <person name="Lindquist E.A."/>
            <person name="Lipzen A."/>
            <person name="Lundell T."/>
            <person name="Morin E."/>
            <person name="Murat C."/>
            <person name="Sun H."/>
            <person name="Tunlid A."/>
            <person name="Henrissat B."/>
            <person name="Grigoriev I.V."/>
            <person name="Hibbett D.S."/>
            <person name="Martin F."/>
            <person name="Nordberg H.P."/>
            <person name="Cantor M.N."/>
            <person name="Hua S.X."/>
        </authorList>
    </citation>
    <scope>NUCLEOTIDE SEQUENCE [LARGE SCALE GENOMIC DNA]</scope>
    <source>
        <strain evidence="1 2">ATCC 200175</strain>
    </source>
</reference>
<accession>A0A0C9TQ57</accession>
<dbReference type="Proteomes" id="UP000053647">
    <property type="component" value="Unassembled WGS sequence"/>
</dbReference>